<evidence type="ECO:0000313" key="10">
    <source>
        <dbReference type="Proteomes" id="UP000632828"/>
    </source>
</evidence>
<keyword evidence="5 8" id="KW-0812">Transmembrane</keyword>
<feature type="transmembrane region" description="Helical" evidence="8">
    <location>
        <begin position="6"/>
        <end position="28"/>
    </location>
</feature>
<evidence type="ECO:0000256" key="2">
    <source>
        <dbReference type="ARBA" id="ARBA00010145"/>
    </source>
</evidence>
<dbReference type="InterPro" id="IPR038770">
    <property type="entry name" value="Na+/solute_symporter_sf"/>
</dbReference>
<reference evidence="9" key="1">
    <citation type="submission" date="2020-09" db="EMBL/GenBank/DDBJ databases">
        <title>Pelobacter alkaliphilus sp. nov., a novel anaerobic arsenate-reducing bacterium from terrestrial mud volcano.</title>
        <authorList>
            <person name="Khomyakova M.A."/>
            <person name="Merkel A.Y."/>
            <person name="Slobodkin A.I."/>
        </authorList>
    </citation>
    <scope>NUCLEOTIDE SEQUENCE</scope>
    <source>
        <strain evidence="9">M08fum</strain>
    </source>
</reference>
<evidence type="ECO:0000256" key="5">
    <source>
        <dbReference type="ARBA" id="ARBA00022692"/>
    </source>
</evidence>
<feature type="transmembrane region" description="Helical" evidence="8">
    <location>
        <begin position="128"/>
        <end position="150"/>
    </location>
</feature>
<feature type="transmembrane region" description="Helical" evidence="8">
    <location>
        <begin position="230"/>
        <end position="251"/>
    </location>
</feature>
<dbReference type="Gene3D" id="1.20.1530.20">
    <property type="match status" value="1"/>
</dbReference>
<dbReference type="InterPro" id="IPR004776">
    <property type="entry name" value="Mem_transp_PIN-like"/>
</dbReference>
<evidence type="ECO:0000256" key="1">
    <source>
        <dbReference type="ARBA" id="ARBA00004651"/>
    </source>
</evidence>
<proteinExistence type="inferred from homology"/>
<feature type="transmembrane region" description="Helical" evidence="8">
    <location>
        <begin position="288"/>
        <end position="308"/>
    </location>
</feature>
<keyword evidence="6 8" id="KW-1133">Transmembrane helix</keyword>
<evidence type="ECO:0000256" key="4">
    <source>
        <dbReference type="ARBA" id="ARBA00022475"/>
    </source>
</evidence>
<keyword evidence="4" id="KW-1003">Cell membrane</keyword>
<name>A0A8J6URP3_9BACT</name>
<feature type="transmembrane region" description="Helical" evidence="8">
    <location>
        <begin position="40"/>
        <end position="56"/>
    </location>
</feature>
<evidence type="ECO:0000256" key="8">
    <source>
        <dbReference type="SAM" id="Phobius"/>
    </source>
</evidence>
<gene>
    <name evidence="9" type="ORF">ICT70_13625</name>
</gene>
<dbReference type="PANTHER" id="PTHR36838:SF4">
    <property type="entry name" value="AUXIN EFFLUX CARRIER FAMILY PROTEIN"/>
    <property type="match status" value="1"/>
</dbReference>
<evidence type="ECO:0000313" key="9">
    <source>
        <dbReference type="EMBL" id="MBD1401701.1"/>
    </source>
</evidence>
<comment type="subcellular location">
    <subcellularLocation>
        <location evidence="1">Cell membrane</location>
        <topology evidence="1">Multi-pass membrane protein</topology>
    </subcellularLocation>
</comment>
<keyword evidence="10" id="KW-1185">Reference proteome</keyword>
<dbReference type="GO" id="GO:0005886">
    <property type="term" value="C:plasma membrane"/>
    <property type="evidence" value="ECO:0007669"/>
    <property type="project" value="UniProtKB-SubCell"/>
</dbReference>
<dbReference type="GO" id="GO:0055085">
    <property type="term" value="P:transmembrane transport"/>
    <property type="evidence" value="ECO:0007669"/>
    <property type="project" value="InterPro"/>
</dbReference>
<dbReference type="PANTHER" id="PTHR36838">
    <property type="entry name" value="AUXIN EFFLUX CARRIER FAMILY PROTEIN"/>
    <property type="match status" value="1"/>
</dbReference>
<keyword evidence="3" id="KW-0813">Transport</keyword>
<dbReference type="EMBL" id="JACWUN010000019">
    <property type="protein sequence ID" value="MBD1401701.1"/>
    <property type="molecule type" value="Genomic_DNA"/>
</dbReference>
<dbReference type="Pfam" id="PF03547">
    <property type="entry name" value="Mem_trans"/>
    <property type="match status" value="2"/>
</dbReference>
<evidence type="ECO:0000256" key="7">
    <source>
        <dbReference type="ARBA" id="ARBA00023136"/>
    </source>
</evidence>
<evidence type="ECO:0000256" key="6">
    <source>
        <dbReference type="ARBA" id="ARBA00022989"/>
    </source>
</evidence>
<comment type="caution">
    <text evidence="9">The sequence shown here is derived from an EMBL/GenBank/DDBJ whole genome shotgun (WGS) entry which is preliminary data.</text>
</comment>
<evidence type="ECO:0000256" key="3">
    <source>
        <dbReference type="ARBA" id="ARBA00022448"/>
    </source>
</evidence>
<feature type="transmembrane region" description="Helical" evidence="8">
    <location>
        <begin position="257"/>
        <end position="276"/>
    </location>
</feature>
<keyword evidence="7 8" id="KW-0472">Membrane</keyword>
<dbReference type="AlphaFoldDB" id="A0A8J6URP3"/>
<dbReference type="RefSeq" id="WP_191157565.1">
    <property type="nucleotide sequence ID" value="NZ_JACWUN010000019.1"/>
</dbReference>
<comment type="similarity">
    <text evidence="2">Belongs to the auxin efflux carrier (TC 2.A.69) family.</text>
</comment>
<organism evidence="9 10">
    <name type="scientific">Pelovirga terrestris</name>
    <dbReference type="NCBI Taxonomy" id="2771352"/>
    <lineage>
        <taxon>Bacteria</taxon>
        <taxon>Pseudomonadati</taxon>
        <taxon>Thermodesulfobacteriota</taxon>
        <taxon>Desulfuromonadia</taxon>
        <taxon>Geobacterales</taxon>
        <taxon>Geobacteraceae</taxon>
        <taxon>Pelovirga</taxon>
    </lineage>
</organism>
<feature type="transmembrane region" description="Helical" evidence="8">
    <location>
        <begin position="199"/>
        <end position="218"/>
    </location>
</feature>
<protein>
    <submittedName>
        <fullName evidence="9">AEC family transporter</fullName>
    </submittedName>
</protein>
<dbReference type="Proteomes" id="UP000632828">
    <property type="component" value="Unassembled WGS sequence"/>
</dbReference>
<sequence length="315" mass="33452">MHPFIETIIIVLPVFLVIGLGTLLRRLGLMDEGFLKQTNKLVYVVFLPLLLFHRIGQADFNVFFNPGLVIGSSVAIAAGFLVSYSYAGVRRYPGPVKGSFSQGSFRGNLAYVGLAICMNAYGEEGLTSAGILMGFLVPVLNFFAILALLLPHQGRQHGGNTNWLRQLALNPLIVASFLGLLWSFFELPLPIIIDRALDISTGLSLPLALLAIGGTFSLGQLKGDLKIAGLATLIKLALLPLIATAILLPLGVSGQDLGIGILMAATPAATATYIMAHQMKGDAELAGSIVMLSTLLSAVSYTIILLILKGTELLP</sequence>
<accession>A0A8J6URP3</accession>
<feature type="transmembrane region" description="Helical" evidence="8">
    <location>
        <begin position="62"/>
        <end position="84"/>
    </location>
</feature>
<feature type="transmembrane region" description="Helical" evidence="8">
    <location>
        <begin position="171"/>
        <end position="193"/>
    </location>
</feature>